<dbReference type="AlphaFoldDB" id="A0A8I0PUF1"/>
<reference evidence="4" key="1">
    <citation type="submission" date="2017-12" db="EMBL/GenBank/DDBJ databases">
        <title>Genome sequencing and analysis.</title>
        <authorList>
            <person name="Huang Y.-T."/>
        </authorList>
    </citation>
    <scope>NUCLEOTIDE SEQUENCE</scope>
    <source>
        <strain evidence="4">VGH116</strain>
    </source>
</reference>
<feature type="domain" description="Bacteriophage tail tape measure C-terminal" evidence="3">
    <location>
        <begin position="781"/>
        <end position="851"/>
    </location>
</feature>
<dbReference type="InterPro" id="IPR009628">
    <property type="entry name" value="Phage_tape_measure_N"/>
</dbReference>
<proteinExistence type="predicted"/>
<keyword evidence="1" id="KW-0175">Coiled coil</keyword>
<feature type="coiled-coil region" evidence="1">
    <location>
        <begin position="703"/>
        <end position="730"/>
    </location>
</feature>
<gene>
    <name evidence="4" type="ORF">CYG68_08775</name>
</gene>
<dbReference type="RefSeq" id="WP_193829712.1">
    <property type="nucleotide sequence ID" value="NZ_PKLF01000007.1"/>
</dbReference>
<protein>
    <submittedName>
        <fullName evidence="4">Phage tail tape measure protein</fullName>
    </submittedName>
</protein>
<evidence type="ECO:0000259" key="3">
    <source>
        <dbReference type="Pfam" id="PF09718"/>
    </source>
</evidence>
<dbReference type="Proteomes" id="UP000650477">
    <property type="component" value="Unassembled WGS sequence"/>
</dbReference>
<evidence type="ECO:0000313" key="5">
    <source>
        <dbReference type="Proteomes" id="UP000650477"/>
    </source>
</evidence>
<feature type="domain" description="Bacteriophage tail tape measure N-terminal" evidence="2">
    <location>
        <begin position="270"/>
        <end position="401"/>
    </location>
</feature>
<dbReference type="NCBIfam" id="TIGR01541">
    <property type="entry name" value="tape_meas_lam_C"/>
    <property type="match status" value="1"/>
</dbReference>
<evidence type="ECO:0000313" key="4">
    <source>
        <dbReference type="EMBL" id="MBE8612513.1"/>
    </source>
</evidence>
<dbReference type="Pfam" id="PF09718">
    <property type="entry name" value="Tape_meas_lam_C"/>
    <property type="match status" value="1"/>
</dbReference>
<dbReference type="EMBL" id="PKLF01000007">
    <property type="protein sequence ID" value="MBE8612513.1"/>
    <property type="molecule type" value="Genomic_DNA"/>
</dbReference>
<dbReference type="InterPro" id="IPR006431">
    <property type="entry name" value="Phage_tape_meas_C"/>
</dbReference>
<accession>A0A8I0PUF1</accession>
<name>A0A8I0PUF1_MORMO</name>
<organism evidence="4 5">
    <name type="scientific">Morganella morganii</name>
    <name type="common">Proteus morganii</name>
    <dbReference type="NCBI Taxonomy" id="582"/>
    <lineage>
        <taxon>Bacteria</taxon>
        <taxon>Pseudomonadati</taxon>
        <taxon>Pseudomonadota</taxon>
        <taxon>Gammaproteobacteria</taxon>
        <taxon>Enterobacterales</taxon>
        <taxon>Morganellaceae</taxon>
        <taxon>Morganella</taxon>
    </lineage>
</organism>
<sequence length="978" mass="107827">MSQQIADLVINLSADSTTFTEQVGRVERQLLQAAASADASVERMRKFAEGQSAAVNQAANSTQATLKTLDESQIFSADKFVQKWKAAAREIDSMHRRMNEQLNNSRQKDSAGRDLARQQDAMTESFFRQIDAVKKTGSGLEQLAVIQSKLNQAQRAGTISQQDYLTLISSVTQRTTELRRADENLTQQKTRFIQRLKEQVATQNLSRKEMLRYQAAQLGVSSSADIYINKLRDSNKETEKFKGNNKILSEGLRSLAGHMGMSKFTYFGGMGAVVGGIAAVGKAAWNAEQEVTLLNRQLIATGNYAGKTSAQLRLMADQMSGGWITRSDMTAALTSAVGSGYFFGDQVSLVAKAAAQMKQATGQSVDETVNQFKRLKDDPVNAIMEMDKSMHLLTASEYEHIAALERSGKTREASEYAITKLAEVTNRRTIEMSEDVGILERAWNNLTTSIKEAGDELAKIWRAPTEAEKLANINKTIASREGGDFWSTGETESQRRNGLKGDYETKAELEFIVKSQQGYLDNKNKIIQANEREKKSQQDLNKYIEASLSQAEKRTREHEKLNREIAANAKAAKDTASASDSEKIRLWTPDEIAKARAGIDKKYADPKTPNKRDYRVDEGTKAEETALKEQIALESKLRVLREHKSVTDIISAERKKLWETEAQIAITEEARGKRQLTKQEQALLANKAAVLAQHEKLALLGDEVVAQERLNKLQDQADKYVKQQTEKQNAIRDTIGKSSREAQQALDRSQILSAHQDNPRLNEMLAAQDATYAAEEEKRANWLAGAQTAWGDYRDAALDSNAQIQNATMAALNGFSTELTSVLTTGKANFREFTTSILKMLTEIFVKKSIVMGLDAMGFNFTPNAKGGVYSSPSLSAYSGQIVHTPTMFAFAKGAGVMGEAGPEEIFPLRRGLDGKLGVVAKMAGGGDGVVQHFHITIQNDGSNGQMGPQATQQILKLVEQKTKQVIASERRPGGAMG</sequence>
<dbReference type="Pfam" id="PF06791">
    <property type="entry name" value="TMP_2"/>
    <property type="match status" value="1"/>
</dbReference>
<evidence type="ECO:0000259" key="2">
    <source>
        <dbReference type="Pfam" id="PF06791"/>
    </source>
</evidence>
<comment type="caution">
    <text evidence="4">The sequence shown here is derived from an EMBL/GenBank/DDBJ whole genome shotgun (WGS) entry which is preliminary data.</text>
</comment>
<evidence type="ECO:0000256" key="1">
    <source>
        <dbReference type="SAM" id="Coils"/>
    </source>
</evidence>